<dbReference type="InterPro" id="IPR052712">
    <property type="entry name" value="Acid_resist_chaperone_HdeD"/>
</dbReference>
<keyword evidence="1" id="KW-0812">Transmembrane</keyword>
<feature type="transmembrane region" description="Helical" evidence="1">
    <location>
        <begin position="111"/>
        <end position="133"/>
    </location>
</feature>
<reference evidence="2 3" key="1">
    <citation type="submission" date="2020-01" db="EMBL/GenBank/DDBJ databases">
        <title>Genomes of bacteria type strains.</title>
        <authorList>
            <person name="Chen J."/>
            <person name="Zhu S."/>
            <person name="Chen J."/>
        </authorList>
    </citation>
    <scope>NUCLEOTIDE SEQUENCE [LARGE SCALE GENOMIC DNA]</scope>
    <source>
        <strain evidence="2 3">KCTC 52919</strain>
    </source>
</reference>
<accession>A0A6L9MFN7</accession>
<keyword evidence="1" id="KW-0472">Membrane</keyword>
<dbReference type="EMBL" id="JAAAMJ010000003">
    <property type="protein sequence ID" value="NDV86466.1"/>
    <property type="molecule type" value="Genomic_DNA"/>
</dbReference>
<dbReference type="Proteomes" id="UP000476332">
    <property type="component" value="Unassembled WGS sequence"/>
</dbReference>
<evidence type="ECO:0000313" key="2">
    <source>
        <dbReference type="EMBL" id="NDV86466.1"/>
    </source>
</evidence>
<dbReference type="PANTHER" id="PTHR34989">
    <property type="entry name" value="PROTEIN HDED"/>
    <property type="match status" value="1"/>
</dbReference>
<evidence type="ECO:0000256" key="1">
    <source>
        <dbReference type="SAM" id="Phobius"/>
    </source>
</evidence>
<proteinExistence type="predicted"/>
<keyword evidence="3" id="KW-1185">Reference proteome</keyword>
<comment type="caution">
    <text evidence="2">The sequence shown here is derived from an EMBL/GenBank/DDBJ whole genome shotgun (WGS) entry which is preliminary data.</text>
</comment>
<feature type="transmembrane region" description="Helical" evidence="1">
    <location>
        <begin position="29"/>
        <end position="51"/>
    </location>
</feature>
<feature type="transmembrane region" description="Helical" evidence="1">
    <location>
        <begin position="57"/>
        <end position="75"/>
    </location>
</feature>
<protein>
    <submittedName>
        <fullName evidence="2">HdeD family acid-resistance protein</fullName>
    </submittedName>
</protein>
<dbReference type="InterPro" id="IPR005325">
    <property type="entry name" value="DUF308_memb"/>
</dbReference>
<name>A0A6L9MFN7_9HYPH</name>
<feature type="transmembrane region" description="Helical" evidence="1">
    <location>
        <begin position="140"/>
        <end position="159"/>
    </location>
</feature>
<sequence>MTVDPASRHRPNSGPAGLAERYLHDHWKFYAFQGALMILVGLLALLAPWAATLASTLFFGWLLVFGGILGTVSAFRARGAPGFWSNLVLAVLAVLLGLVIIYDPFAGSVTLTWMMALYFLMSGIINIVIAQAVRASTGRFWLLLVSGVINIALAIFLVMGLPGTAVWAIGLFLGVSFISSGAALLFAALGSRNGPTGRTI</sequence>
<organism evidence="2 3">
    <name type="scientific">Aurantimonas aggregata</name>
    <dbReference type="NCBI Taxonomy" id="2047720"/>
    <lineage>
        <taxon>Bacteria</taxon>
        <taxon>Pseudomonadati</taxon>
        <taxon>Pseudomonadota</taxon>
        <taxon>Alphaproteobacteria</taxon>
        <taxon>Hyphomicrobiales</taxon>
        <taxon>Aurantimonadaceae</taxon>
        <taxon>Aurantimonas</taxon>
    </lineage>
</organism>
<feature type="transmembrane region" description="Helical" evidence="1">
    <location>
        <begin position="165"/>
        <end position="189"/>
    </location>
</feature>
<feature type="transmembrane region" description="Helical" evidence="1">
    <location>
        <begin position="87"/>
        <end position="105"/>
    </location>
</feature>
<gene>
    <name evidence="2" type="ORF">GTW51_07105</name>
</gene>
<dbReference type="Pfam" id="PF03729">
    <property type="entry name" value="DUF308"/>
    <property type="match status" value="1"/>
</dbReference>
<keyword evidence="1" id="KW-1133">Transmembrane helix</keyword>
<dbReference type="AlphaFoldDB" id="A0A6L9MFN7"/>
<evidence type="ECO:0000313" key="3">
    <source>
        <dbReference type="Proteomes" id="UP000476332"/>
    </source>
</evidence>
<dbReference type="PANTHER" id="PTHR34989:SF1">
    <property type="entry name" value="PROTEIN HDED"/>
    <property type="match status" value="1"/>
</dbReference>
<dbReference type="RefSeq" id="WP_163043202.1">
    <property type="nucleotide sequence ID" value="NZ_JAAAMJ010000003.1"/>
</dbReference>
<dbReference type="GO" id="GO:0005886">
    <property type="term" value="C:plasma membrane"/>
    <property type="evidence" value="ECO:0007669"/>
    <property type="project" value="TreeGrafter"/>
</dbReference>